<evidence type="ECO:0000313" key="6">
    <source>
        <dbReference type="Proteomes" id="UP000660070"/>
    </source>
</evidence>
<evidence type="ECO:0000256" key="3">
    <source>
        <dbReference type="SAM" id="Phobius"/>
    </source>
</evidence>
<evidence type="ECO:0000256" key="2">
    <source>
        <dbReference type="PROSITE-ProRule" id="PRU00169"/>
    </source>
</evidence>
<keyword evidence="3" id="KW-0472">Membrane</keyword>
<organism evidence="5 6">
    <name type="scientific">Kaistella gelatinilytica</name>
    <dbReference type="NCBI Taxonomy" id="2787636"/>
    <lineage>
        <taxon>Bacteria</taxon>
        <taxon>Pseudomonadati</taxon>
        <taxon>Bacteroidota</taxon>
        <taxon>Flavobacteriia</taxon>
        <taxon>Flavobacteriales</taxon>
        <taxon>Weeksellaceae</taxon>
        <taxon>Chryseobacterium group</taxon>
        <taxon>Kaistella</taxon>
    </lineage>
</organism>
<dbReference type="InterPro" id="IPR050595">
    <property type="entry name" value="Bact_response_regulator"/>
</dbReference>
<feature type="transmembrane region" description="Helical" evidence="3">
    <location>
        <begin position="20"/>
        <end position="40"/>
    </location>
</feature>
<feature type="modified residue" description="4-aspartylphosphate" evidence="2">
    <location>
        <position position="203"/>
    </location>
</feature>
<accession>A0ABS0F986</accession>
<dbReference type="CDD" id="cd00156">
    <property type="entry name" value="REC"/>
    <property type="match status" value="1"/>
</dbReference>
<keyword evidence="1 2" id="KW-0597">Phosphoprotein</keyword>
<dbReference type="Gene3D" id="3.40.50.2300">
    <property type="match status" value="1"/>
</dbReference>
<protein>
    <submittedName>
        <fullName evidence="5">Response regulator</fullName>
    </submittedName>
</protein>
<dbReference type="Proteomes" id="UP000660070">
    <property type="component" value="Unassembled WGS sequence"/>
</dbReference>
<evidence type="ECO:0000256" key="1">
    <source>
        <dbReference type="ARBA" id="ARBA00022553"/>
    </source>
</evidence>
<dbReference type="InterPro" id="IPR001789">
    <property type="entry name" value="Sig_transdc_resp-reg_receiver"/>
</dbReference>
<dbReference type="EMBL" id="JADPVI010000001">
    <property type="protein sequence ID" value="MBF8456259.1"/>
    <property type="molecule type" value="Genomic_DNA"/>
</dbReference>
<keyword evidence="6" id="KW-1185">Reference proteome</keyword>
<sequence>MNVENKNFADSAKDFTKSPLGIIALFIVLVYGFATIATTFGKNIENHIDPLIYFLVLFPVVVFIGFLWLVSKHSDKIYGPSDFKNEDNFFRMKMNTVAALAAAASKSNFRNTENLQLESDMTANTDQLQLESIVDLVSQTPIFQRNNLENWKNKILWVDDNPSNNINEQKAFESQGFSVRSALSNSEALQILKDQKFGAIISDMGRKEGSDEGYVLLETLRKSGNGTPLFIYAGSNDAKHKVEAFNKGAQGSTNKPNDLFKMVTEELR</sequence>
<dbReference type="SUPFAM" id="SSF52172">
    <property type="entry name" value="CheY-like"/>
    <property type="match status" value="1"/>
</dbReference>
<dbReference type="PROSITE" id="PS50110">
    <property type="entry name" value="RESPONSE_REGULATORY"/>
    <property type="match status" value="1"/>
</dbReference>
<dbReference type="SMART" id="SM00448">
    <property type="entry name" value="REC"/>
    <property type="match status" value="1"/>
</dbReference>
<feature type="transmembrane region" description="Helical" evidence="3">
    <location>
        <begin position="52"/>
        <end position="70"/>
    </location>
</feature>
<keyword evidence="3" id="KW-0812">Transmembrane</keyword>
<dbReference type="RefSeq" id="WP_196078791.1">
    <property type="nucleotide sequence ID" value="NZ_JADPVI010000001.1"/>
</dbReference>
<reference evidence="5 6" key="1">
    <citation type="submission" date="2020-11" db="EMBL/GenBank/DDBJ databases">
        <title>Kaistella gelatinilytica sp. nov., a flavobacterium isolated from Antarctic Soil.</title>
        <authorList>
            <person name="Li J."/>
        </authorList>
    </citation>
    <scope>NUCLEOTIDE SEQUENCE [LARGE SCALE GENOMIC DNA]</scope>
    <source>
        <strain evidence="5 6">G5-32</strain>
    </source>
</reference>
<dbReference type="PANTHER" id="PTHR44591:SF3">
    <property type="entry name" value="RESPONSE REGULATORY DOMAIN-CONTAINING PROTEIN"/>
    <property type="match status" value="1"/>
</dbReference>
<comment type="caution">
    <text evidence="5">The sequence shown here is derived from an EMBL/GenBank/DDBJ whole genome shotgun (WGS) entry which is preliminary data.</text>
</comment>
<feature type="domain" description="Response regulatory" evidence="4">
    <location>
        <begin position="154"/>
        <end position="268"/>
    </location>
</feature>
<evidence type="ECO:0000259" key="4">
    <source>
        <dbReference type="PROSITE" id="PS50110"/>
    </source>
</evidence>
<dbReference type="InterPro" id="IPR011006">
    <property type="entry name" value="CheY-like_superfamily"/>
</dbReference>
<gene>
    <name evidence="5" type="ORF">IV494_03610</name>
</gene>
<proteinExistence type="predicted"/>
<dbReference type="Pfam" id="PF00072">
    <property type="entry name" value="Response_reg"/>
    <property type="match status" value="1"/>
</dbReference>
<dbReference type="PANTHER" id="PTHR44591">
    <property type="entry name" value="STRESS RESPONSE REGULATOR PROTEIN 1"/>
    <property type="match status" value="1"/>
</dbReference>
<evidence type="ECO:0000313" key="5">
    <source>
        <dbReference type="EMBL" id="MBF8456259.1"/>
    </source>
</evidence>
<keyword evidence="3" id="KW-1133">Transmembrane helix</keyword>
<name>A0ABS0F986_9FLAO</name>